<accession>A0A317L4K2</accession>
<dbReference type="AlphaFoldDB" id="A0A317L4K2"/>
<dbReference type="EMBL" id="QGTD01000004">
    <property type="protein sequence ID" value="PWU69828.1"/>
    <property type="molecule type" value="Genomic_DNA"/>
</dbReference>
<evidence type="ECO:0000313" key="2">
    <source>
        <dbReference type="EMBL" id="PWU69828.1"/>
    </source>
</evidence>
<sequence>MYLLLIFAHVLSALLLGSFLCLPIILRWLYTLTGNELRIGLKTTLAFTRVGHYALAFLLLTGGWMVIGYPPYPSVIWVVTSILLLVLIGAMIGIIHAKLKKVILTKQLEKLLLTYRTPLICYSWFTFLTIVAALFLMTNRHLFF</sequence>
<dbReference type="Proteomes" id="UP000245624">
    <property type="component" value="Unassembled WGS sequence"/>
</dbReference>
<proteinExistence type="predicted"/>
<dbReference type="OrthoDB" id="2886943at2"/>
<feature type="transmembrane region" description="Helical" evidence="1">
    <location>
        <begin position="119"/>
        <end position="138"/>
    </location>
</feature>
<gene>
    <name evidence="2" type="ORF">DLJ74_02540</name>
</gene>
<feature type="transmembrane region" description="Helical" evidence="1">
    <location>
        <begin position="6"/>
        <end position="30"/>
    </location>
</feature>
<keyword evidence="1" id="KW-0472">Membrane</keyword>
<organism evidence="2 3">
    <name type="scientific">Gracilibacillus dipsosauri</name>
    <dbReference type="NCBI Taxonomy" id="178340"/>
    <lineage>
        <taxon>Bacteria</taxon>
        <taxon>Bacillati</taxon>
        <taxon>Bacillota</taxon>
        <taxon>Bacilli</taxon>
        <taxon>Bacillales</taxon>
        <taxon>Bacillaceae</taxon>
        <taxon>Gracilibacillus</taxon>
    </lineage>
</organism>
<feature type="transmembrane region" description="Helical" evidence="1">
    <location>
        <begin position="75"/>
        <end position="99"/>
    </location>
</feature>
<evidence type="ECO:0008006" key="4">
    <source>
        <dbReference type="Google" id="ProtNLM"/>
    </source>
</evidence>
<keyword evidence="3" id="KW-1185">Reference proteome</keyword>
<reference evidence="2 3" key="1">
    <citation type="submission" date="2018-05" db="EMBL/GenBank/DDBJ databases">
        <title>Genomic analysis of Gracilibacillus dipsosauri DD1 reveals novel features of a salt-tolerant amylase.</title>
        <authorList>
            <person name="Deutch C.E."/>
            <person name="Yang S."/>
        </authorList>
    </citation>
    <scope>NUCLEOTIDE SEQUENCE [LARGE SCALE GENOMIC DNA]</scope>
    <source>
        <strain evidence="2 3">DD1</strain>
    </source>
</reference>
<protein>
    <recommendedName>
        <fullName evidence="4">DUF2269 domain-containing protein</fullName>
    </recommendedName>
</protein>
<keyword evidence="1" id="KW-1133">Transmembrane helix</keyword>
<keyword evidence="1" id="KW-0812">Transmembrane</keyword>
<feature type="transmembrane region" description="Helical" evidence="1">
    <location>
        <begin position="50"/>
        <end position="69"/>
    </location>
</feature>
<comment type="caution">
    <text evidence="2">The sequence shown here is derived from an EMBL/GenBank/DDBJ whole genome shotgun (WGS) entry which is preliminary data.</text>
</comment>
<name>A0A317L4K2_9BACI</name>
<dbReference type="RefSeq" id="WP_109983227.1">
    <property type="nucleotide sequence ID" value="NZ_QGTD01000004.1"/>
</dbReference>
<evidence type="ECO:0000256" key="1">
    <source>
        <dbReference type="SAM" id="Phobius"/>
    </source>
</evidence>
<evidence type="ECO:0000313" key="3">
    <source>
        <dbReference type="Proteomes" id="UP000245624"/>
    </source>
</evidence>